<gene>
    <name evidence="18" type="ORF">HUG17_8848</name>
</gene>
<dbReference type="Pfam" id="PF15409">
    <property type="entry name" value="PH_8"/>
    <property type="match status" value="1"/>
</dbReference>
<feature type="compositionally biased region" description="Basic and acidic residues" evidence="16">
    <location>
        <begin position="399"/>
        <end position="417"/>
    </location>
</feature>
<dbReference type="GO" id="GO:0005789">
    <property type="term" value="C:endoplasmic reticulum membrane"/>
    <property type="evidence" value="ECO:0007669"/>
    <property type="project" value="UniProtKB-SubCell"/>
</dbReference>
<dbReference type="PROSITE" id="PS01013">
    <property type="entry name" value="OSBP"/>
    <property type="match status" value="1"/>
</dbReference>
<dbReference type="InterPro" id="IPR018494">
    <property type="entry name" value="Oxysterol-bd_CS"/>
</dbReference>
<dbReference type="SUPFAM" id="SSF50729">
    <property type="entry name" value="PH domain-like"/>
    <property type="match status" value="1"/>
</dbReference>
<evidence type="ECO:0000256" key="8">
    <source>
        <dbReference type="ARBA" id="ARBA00022553"/>
    </source>
</evidence>
<feature type="compositionally biased region" description="Acidic residues" evidence="16">
    <location>
        <begin position="418"/>
        <end position="428"/>
    </location>
</feature>
<evidence type="ECO:0000256" key="14">
    <source>
        <dbReference type="RuleBase" id="RU003845"/>
    </source>
</evidence>
<evidence type="ECO:0000256" key="15">
    <source>
        <dbReference type="SAM" id="Coils"/>
    </source>
</evidence>
<evidence type="ECO:0000256" key="10">
    <source>
        <dbReference type="ARBA" id="ARBA00023055"/>
    </source>
</evidence>
<dbReference type="Proteomes" id="UP000828236">
    <property type="component" value="Unassembled WGS sequence"/>
</dbReference>
<feature type="compositionally biased region" description="Low complexity" evidence="16">
    <location>
        <begin position="477"/>
        <end position="489"/>
    </location>
</feature>
<reference evidence="18" key="1">
    <citation type="submission" date="2020-06" db="EMBL/GenBank/DDBJ databases">
        <authorList>
            <person name="Ji K."/>
            <person name="Li J."/>
        </authorList>
    </citation>
    <scope>NUCLEOTIDE SEQUENCE</scope>
    <source>
        <strain evidence="18">JKM2019</strain>
        <tissue evidence="18">Whole body</tissue>
    </source>
</reference>
<reference evidence="18" key="2">
    <citation type="journal article" date="2021" name="World Allergy Organ. J.">
        <title>Chromosome-level assembly of Dermatophagoides farinae genome and transcriptome reveals two novel allergens Der f 37 and Der f 39.</title>
        <authorList>
            <person name="Chen J."/>
            <person name="Cai Z."/>
            <person name="Fan D."/>
            <person name="Hu J."/>
            <person name="Hou Y."/>
            <person name="He Y."/>
            <person name="Zhang Z."/>
            <person name="Zhao Z."/>
            <person name="Gao P."/>
            <person name="Hu W."/>
            <person name="Sun J."/>
            <person name="Li J."/>
            <person name="Ji K."/>
        </authorList>
    </citation>
    <scope>NUCLEOTIDE SEQUENCE</scope>
    <source>
        <strain evidence="18">JKM2019</strain>
    </source>
</reference>
<dbReference type="Gene3D" id="2.30.29.30">
    <property type="entry name" value="Pleckstrin-homology domain (PH domain)/Phosphotyrosine-binding domain (PTB)"/>
    <property type="match status" value="1"/>
</dbReference>
<evidence type="ECO:0000256" key="5">
    <source>
        <dbReference type="ARBA" id="ARBA00022448"/>
    </source>
</evidence>
<dbReference type="GO" id="GO:0005886">
    <property type="term" value="C:plasma membrane"/>
    <property type="evidence" value="ECO:0007669"/>
    <property type="project" value="UniProtKB-SubCell"/>
</dbReference>
<feature type="coiled-coil region" evidence="15">
    <location>
        <begin position="826"/>
        <end position="856"/>
    </location>
</feature>
<sequence length="905" mass="103727">MESNVNEINNNNIILQQQPAMASSIDIDNQEYYDQSNCDLITDNHQLQQQQQPSNKWHILEGLKNGHQPSDKKTIEHKPPLFTGYILKRRKRPLKGWHKRYFHLDSGILSYAKNINDWQKRKLHGSTDIGLSVISCKPSSRRIDIDSDSGIFHLKAKKEDYNQWVHALRTHRLARQHEIAFGSSTGNDNHAALASITEDSINSSFCLQQNRLKSPTTSSGQSLIQKCDKLSSQSSLLLHNQSNLNVGKIQEKLIKLSSLLKFIETAPANASACVPCIGDLETYKYTKKSSKLLRFHLHRSKNKNKSKDHDQNGQPKFSLQQQSFLSISHPSLTDDDLTTAAAAATTTACDNQSITTMTKNVAMKDFVQLANEINNNFRQLLKSIQDINYNEKQDDDSEERSKSIRISFDKSTVHHDADDDGDGGDEDVFTSSEQQQQQSPYHRTYSMDETSVMSISEYHDAEDNVGFLGQPNRSSDDYNSSSSSASSSSIEDEDDESIITDFSEDSHKQNNCCLKSEQLLAVKRRTRLPSVEPTNDISLWSLLRKNIGKDLSKISMPVTINEPLNLLQRLCEELEYCELLDMAAAMIDDPCQRMLMMAAFAISSYSSSYYRVGHKPFNPLLGETYECVRDDKGFRFIGEQVSHHPPISACHADSKNYVFWQDMRVKTKFWGKSMEIIPIGTVNVVLRPSKSHYKWNKITTCVHNLFKGERYVDIYGELTITEMGNDLNDHLTCKITFDKASYWSGSQNEIHGMVMNSRGQIIERIRGRWNESVYAGSRCIWRACTMPDNYEAYYGFTRFAIELNELIDNEKPWLPPTDTRFRTDQRALEEGDVQRAETIKSELEQQQRERRKMQETNGETHLPLWFSKQLNGNKNDEATDIYTFNNQYWDSRANHFDGIDFVRLW</sequence>
<dbReference type="GO" id="GO:0005634">
    <property type="term" value="C:nucleus"/>
    <property type="evidence" value="ECO:0007669"/>
    <property type="project" value="UniProtKB-ARBA"/>
</dbReference>
<dbReference type="Gene3D" id="3.30.70.3490">
    <property type="match status" value="1"/>
</dbReference>
<feature type="compositionally biased region" description="Polar residues" evidence="16">
    <location>
        <begin position="429"/>
        <end position="445"/>
    </location>
</feature>
<keyword evidence="9" id="KW-0256">Endoplasmic reticulum</keyword>
<evidence type="ECO:0000313" key="18">
    <source>
        <dbReference type="EMBL" id="KAH7637744.1"/>
    </source>
</evidence>
<keyword evidence="7" id="KW-0963">Cytoplasm</keyword>
<accession>A0A9D4NSW0</accession>
<keyword evidence="12" id="KW-0472">Membrane</keyword>
<dbReference type="GO" id="GO:0097038">
    <property type="term" value="C:perinuclear endoplasmic reticulum"/>
    <property type="evidence" value="ECO:0007669"/>
    <property type="project" value="TreeGrafter"/>
</dbReference>
<dbReference type="PANTHER" id="PTHR10972:SF203">
    <property type="entry name" value="OXYSTEROL-BINDING PROTEIN HOMOLOG 3"/>
    <property type="match status" value="1"/>
</dbReference>
<organism evidence="18">
    <name type="scientific">Dermatophagoides farinae</name>
    <name type="common">American house dust mite</name>
    <dbReference type="NCBI Taxonomy" id="6954"/>
    <lineage>
        <taxon>Eukaryota</taxon>
        <taxon>Metazoa</taxon>
        <taxon>Ecdysozoa</taxon>
        <taxon>Arthropoda</taxon>
        <taxon>Chelicerata</taxon>
        <taxon>Arachnida</taxon>
        <taxon>Acari</taxon>
        <taxon>Acariformes</taxon>
        <taxon>Sarcoptiformes</taxon>
        <taxon>Astigmata</taxon>
        <taxon>Psoroptidia</taxon>
        <taxon>Analgoidea</taxon>
        <taxon>Pyroglyphidae</taxon>
        <taxon>Dermatophagoidinae</taxon>
        <taxon>Dermatophagoides</taxon>
    </lineage>
</organism>
<dbReference type="InterPro" id="IPR001849">
    <property type="entry name" value="PH_domain"/>
</dbReference>
<evidence type="ECO:0000256" key="13">
    <source>
        <dbReference type="RuleBase" id="RU003844"/>
    </source>
</evidence>
<feature type="domain" description="PH" evidence="17">
    <location>
        <begin position="79"/>
        <end position="173"/>
    </location>
</feature>
<feature type="region of interest" description="Disordered" evidence="16">
    <location>
        <begin position="390"/>
        <end position="445"/>
    </location>
</feature>
<dbReference type="GO" id="GO:0005829">
    <property type="term" value="C:cytosol"/>
    <property type="evidence" value="ECO:0007669"/>
    <property type="project" value="UniProtKB-SubCell"/>
</dbReference>
<evidence type="ECO:0000259" key="17">
    <source>
        <dbReference type="PROSITE" id="PS50003"/>
    </source>
</evidence>
<evidence type="ECO:0000256" key="4">
    <source>
        <dbReference type="ARBA" id="ARBA00008842"/>
    </source>
</evidence>
<dbReference type="PANTHER" id="PTHR10972">
    <property type="entry name" value="OXYSTEROL-BINDING PROTEIN-RELATED"/>
    <property type="match status" value="1"/>
</dbReference>
<dbReference type="PROSITE" id="PS50003">
    <property type="entry name" value="PH_DOMAIN"/>
    <property type="match status" value="1"/>
</dbReference>
<comment type="caution">
    <text evidence="18">The sequence shown here is derived from an EMBL/GenBank/DDBJ whole genome shotgun (WGS) entry which is preliminary data.</text>
</comment>
<evidence type="ECO:0000256" key="16">
    <source>
        <dbReference type="SAM" id="MobiDB-lite"/>
    </source>
</evidence>
<evidence type="ECO:0000256" key="7">
    <source>
        <dbReference type="ARBA" id="ARBA00022490"/>
    </source>
</evidence>
<dbReference type="FunFam" id="2.40.160.120:FF:000001">
    <property type="entry name" value="Oxysterol-binding protein"/>
    <property type="match status" value="1"/>
</dbReference>
<keyword evidence="10 14" id="KW-0445">Lipid transport</keyword>
<feature type="region of interest" description="Disordered" evidence="16">
    <location>
        <begin position="464"/>
        <end position="495"/>
    </location>
</feature>
<dbReference type="EMBL" id="SDOV01000008">
    <property type="protein sequence ID" value="KAH7637744.1"/>
    <property type="molecule type" value="Genomic_DNA"/>
</dbReference>
<keyword evidence="5 14" id="KW-0813">Transport</keyword>
<dbReference type="InterPro" id="IPR041680">
    <property type="entry name" value="PH_8"/>
</dbReference>
<evidence type="ECO:0000256" key="6">
    <source>
        <dbReference type="ARBA" id="ARBA00022475"/>
    </source>
</evidence>
<dbReference type="GO" id="GO:0015485">
    <property type="term" value="F:cholesterol binding"/>
    <property type="evidence" value="ECO:0007669"/>
    <property type="project" value="TreeGrafter"/>
</dbReference>
<evidence type="ECO:0000256" key="12">
    <source>
        <dbReference type="ARBA" id="ARBA00023136"/>
    </source>
</evidence>
<keyword evidence="15" id="KW-0175">Coiled coil</keyword>
<dbReference type="InterPro" id="IPR011993">
    <property type="entry name" value="PH-like_dom_sf"/>
</dbReference>
<evidence type="ECO:0000256" key="3">
    <source>
        <dbReference type="ARBA" id="ARBA00004586"/>
    </source>
</evidence>
<dbReference type="GO" id="GO:0120015">
    <property type="term" value="F:sterol transfer activity"/>
    <property type="evidence" value="ECO:0007669"/>
    <property type="project" value="UniProtKB-ARBA"/>
</dbReference>
<dbReference type="InterPro" id="IPR037239">
    <property type="entry name" value="OSBP_sf"/>
</dbReference>
<dbReference type="Gene3D" id="2.40.160.120">
    <property type="match status" value="1"/>
</dbReference>
<evidence type="ECO:0000256" key="1">
    <source>
        <dbReference type="ARBA" id="ARBA00004236"/>
    </source>
</evidence>
<dbReference type="FunFam" id="2.30.29.30:FF:000011">
    <property type="entry name" value="Oxysterol-binding protein"/>
    <property type="match status" value="1"/>
</dbReference>
<name>A0A9D4NSW0_DERFA</name>
<evidence type="ECO:0000256" key="11">
    <source>
        <dbReference type="ARBA" id="ARBA00023121"/>
    </source>
</evidence>
<proteinExistence type="inferred from homology"/>
<dbReference type="AlphaFoldDB" id="A0A9D4NSW0"/>
<dbReference type="SMART" id="SM00233">
    <property type="entry name" value="PH"/>
    <property type="match status" value="1"/>
</dbReference>
<dbReference type="Pfam" id="PF01237">
    <property type="entry name" value="Oxysterol_BP"/>
    <property type="match status" value="1"/>
</dbReference>
<keyword evidence="8" id="KW-0597">Phosphoprotein</keyword>
<dbReference type="InterPro" id="IPR000648">
    <property type="entry name" value="Oxysterol-bd"/>
</dbReference>
<evidence type="ECO:0000256" key="9">
    <source>
        <dbReference type="ARBA" id="ARBA00022824"/>
    </source>
</evidence>
<protein>
    <recommendedName>
        <fullName evidence="14">Oxysterol-binding protein</fullName>
    </recommendedName>
</protein>
<comment type="subcellular location">
    <subcellularLocation>
        <location evidence="1">Cell membrane</location>
    </subcellularLocation>
    <subcellularLocation>
        <location evidence="2">Cytoplasm</location>
        <location evidence="2">Cytosol</location>
    </subcellularLocation>
    <subcellularLocation>
        <location evidence="3">Endoplasmic reticulum membrane</location>
    </subcellularLocation>
</comment>
<comment type="similarity">
    <text evidence="4 13">Belongs to the OSBP family.</text>
</comment>
<evidence type="ECO:0000256" key="2">
    <source>
        <dbReference type="ARBA" id="ARBA00004514"/>
    </source>
</evidence>
<keyword evidence="6" id="KW-1003">Cell membrane</keyword>
<keyword evidence="11" id="KW-0446">Lipid-binding</keyword>
<dbReference type="SUPFAM" id="SSF144000">
    <property type="entry name" value="Oxysterol-binding protein-like"/>
    <property type="match status" value="1"/>
</dbReference>
<dbReference type="GO" id="GO:0006699">
    <property type="term" value="P:bile acid biosynthetic process"/>
    <property type="evidence" value="ECO:0007669"/>
    <property type="project" value="UniProtKB-ARBA"/>
</dbReference>